<name>A0A437KC08_9BACI</name>
<comment type="caution">
    <text evidence="3">The sequence shown here is derived from an EMBL/GenBank/DDBJ whole genome shotgun (WGS) entry which is preliminary data.</text>
</comment>
<dbReference type="GO" id="GO:0016787">
    <property type="term" value="F:hydrolase activity"/>
    <property type="evidence" value="ECO:0007669"/>
    <property type="project" value="UniProtKB-KW"/>
</dbReference>
<evidence type="ECO:0000313" key="3">
    <source>
        <dbReference type="EMBL" id="RVT63630.1"/>
    </source>
</evidence>
<evidence type="ECO:0000256" key="1">
    <source>
        <dbReference type="ARBA" id="ARBA00022801"/>
    </source>
</evidence>
<dbReference type="RefSeq" id="WP_127738107.1">
    <property type="nucleotide sequence ID" value="NZ_JARMUX010000007.1"/>
</dbReference>
<accession>A0A437KC08</accession>
<dbReference type="CDD" id="cd00004">
    <property type="entry name" value="Sortase"/>
    <property type="match status" value="1"/>
</dbReference>
<dbReference type="EMBL" id="RZTZ01000003">
    <property type="protein sequence ID" value="RVT63630.1"/>
    <property type="molecule type" value="Genomic_DNA"/>
</dbReference>
<protein>
    <submittedName>
        <fullName evidence="3">Sortase</fullName>
    </submittedName>
</protein>
<feature type="active site" description="Proton donor/acceptor" evidence="2">
    <location>
        <position position="107"/>
    </location>
</feature>
<sequence length="186" mass="20772">MKKTVIVLLVLLLLGLLAIRGVRFYEDYKNEQKRAELSERYEKAVTGEIDTKNNQQETAVLGKITIPSLEINYIILDGASDENLDISITKVTGPDMNETGNLVLAGHNMRNGSLFGKLKKATKKDEIFLTDEKGNKAEYSITKMYTVKDTNLTPLEQDTNSSKLTLITCTDNNENRLIVVAEKTAD</sequence>
<reference evidence="3 4" key="1">
    <citation type="submission" date="2019-01" db="EMBL/GenBank/DDBJ databases">
        <title>Bacillus sp. M5HDSG1-1, whole genome shotgun sequence.</title>
        <authorList>
            <person name="Tuo L."/>
        </authorList>
    </citation>
    <scope>NUCLEOTIDE SEQUENCE [LARGE SCALE GENOMIC DNA]</scope>
    <source>
        <strain evidence="3 4">M5HDSG1-1</strain>
    </source>
</reference>
<dbReference type="Pfam" id="PF04203">
    <property type="entry name" value="Sortase"/>
    <property type="match status" value="1"/>
</dbReference>
<dbReference type="SUPFAM" id="SSF63817">
    <property type="entry name" value="Sortase"/>
    <property type="match status" value="1"/>
</dbReference>
<evidence type="ECO:0000256" key="2">
    <source>
        <dbReference type="PIRSR" id="PIRSR605754-1"/>
    </source>
</evidence>
<organism evidence="3 4">
    <name type="scientific">Niallia taxi</name>
    <dbReference type="NCBI Taxonomy" id="2499688"/>
    <lineage>
        <taxon>Bacteria</taxon>
        <taxon>Bacillati</taxon>
        <taxon>Bacillota</taxon>
        <taxon>Bacilli</taxon>
        <taxon>Bacillales</taxon>
        <taxon>Bacillaceae</taxon>
        <taxon>Niallia</taxon>
    </lineage>
</organism>
<dbReference type="Gene3D" id="2.40.260.10">
    <property type="entry name" value="Sortase"/>
    <property type="match status" value="1"/>
</dbReference>
<dbReference type="NCBIfam" id="TIGR01076">
    <property type="entry name" value="sortase_fam"/>
    <property type="match status" value="1"/>
</dbReference>
<proteinExistence type="predicted"/>
<keyword evidence="1" id="KW-0378">Hydrolase</keyword>
<dbReference type="InterPro" id="IPR005754">
    <property type="entry name" value="Sortase"/>
</dbReference>
<keyword evidence="4" id="KW-1185">Reference proteome</keyword>
<gene>
    <name evidence="3" type="ORF">EM808_10195</name>
</gene>
<evidence type="ECO:0000313" key="4">
    <source>
        <dbReference type="Proteomes" id="UP000288024"/>
    </source>
</evidence>
<dbReference type="InterPro" id="IPR023365">
    <property type="entry name" value="Sortase_dom-sf"/>
</dbReference>
<dbReference type="Proteomes" id="UP000288024">
    <property type="component" value="Unassembled WGS sequence"/>
</dbReference>
<feature type="active site" description="Acyl-thioester intermediate" evidence="2">
    <location>
        <position position="169"/>
    </location>
</feature>
<dbReference type="AlphaFoldDB" id="A0A437KC08"/>